<keyword evidence="2" id="KW-1185">Reference proteome</keyword>
<comment type="caution">
    <text evidence="1">The sequence shown here is derived from an EMBL/GenBank/DDBJ whole genome shotgun (WGS) entry which is preliminary data.</text>
</comment>
<protein>
    <submittedName>
        <fullName evidence="1">Uncharacterized protein</fullName>
    </submittedName>
</protein>
<evidence type="ECO:0000313" key="1">
    <source>
        <dbReference type="EMBL" id="KAJ1099027.1"/>
    </source>
</evidence>
<dbReference type="Proteomes" id="UP001066276">
    <property type="component" value="Chromosome 10"/>
</dbReference>
<dbReference type="AlphaFoldDB" id="A0AAV7M635"/>
<reference evidence="1" key="1">
    <citation type="journal article" date="2022" name="bioRxiv">
        <title>Sequencing and chromosome-scale assembly of the giantPleurodeles waltlgenome.</title>
        <authorList>
            <person name="Brown T."/>
            <person name="Elewa A."/>
            <person name="Iarovenko S."/>
            <person name="Subramanian E."/>
            <person name="Araus A.J."/>
            <person name="Petzold A."/>
            <person name="Susuki M."/>
            <person name="Suzuki K.-i.T."/>
            <person name="Hayashi T."/>
            <person name="Toyoda A."/>
            <person name="Oliveira C."/>
            <person name="Osipova E."/>
            <person name="Leigh N.D."/>
            <person name="Simon A."/>
            <person name="Yun M.H."/>
        </authorList>
    </citation>
    <scope>NUCLEOTIDE SEQUENCE</scope>
    <source>
        <strain evidence="1">20211129_DDA</strain>
        <tissue evidence="1">Liver</tissue>
    </source>
</reference>
<gene>
    <name evidence="1" type="ORF">NDU88_004131</name>
</gene>
<evidence type="ECO:0000313" key="2">
    <source>
        <dbReference type="Proteomes" id="UP001066276"/>
    </source>
</evidence>
<sequence>MIRKHETPKAGPTASAERYEALARHFLRKVTDNSDALLGSMEETACVEDEIGADKNKSRRSTFALLTKEDIMRVGTSVKLGSLFNQAPIDMLLTGGETMTVMLADMIYISLEKGCTPKDSKQTIIRPLLKKSDLDPEVIKKL</sequence>
<accession>A0AAV7M635</accession>
<organism evidence="1 2">
    <name type="scientific">Pleurodeles waltl</name>
    <name type="common">Iberian ribbed newt</name>
    <dbReference type="NCBI Taxonomy" id="8319"/>
    <lineage>
        <taxon>Eukaryota</taxon>
        <taxon>Metazoa</taxon>
        <taxon>Chordata</taxon>
        <taxon>Craniata</taxon>
        <taxon>Vertebrata</taxon>
        <taxon>Euteleostomi</taxon>
        <taxon>Amphibia</taxon>
        <taxon>Batrachia</taxon>
        <taxon>Caudata</taxon>
        <taxon>Salamandroidea</taxon>
        <taxon>Salamandridae</taxon>
        <taxon>Pleurodelinae</taxon>
        <taxon>Pleurodeles</taxon>
    </lineage>
</organism>
<name>A0AAV7M635_PLEWA</name>
<proteinExistence type="predicted"/>
<dbReference type="EMBL" id="JANPWB010000014">
    <property type="protein sequence ID" value="KAJ1099027.1"/>
    <property type="molecule type" value="Genomic_DNA"/>
</dbReference>